<keyword evidence="2" id="KW-1185">Reference proteome</keyword>
<dbReference type="Proteomes" id="UP000585474">
    <property type="component" value="Unassembled WGS sequence"/>
</dbReference>
<reference evidence="1 2" key="1">
    <citation type="submission" date="2019-07" db="EMBL/GenBank/DDBJ databases">
        <title>De Novo Assembly of kiwifruit Actinidia rufa.</title>
        <authorList>
            <person name="Sugita-Konishi S."/>
            <person name="Sato K."/>
            <person name="Mori E."/>
            <person name="Abe Y."/>
            <person name="Kisaki G."/>
            <person name="Hamano K."/>
            <person name="Suezawa K."/>
            <person name="Otani M."/>
            <person name="Fukuda T."/>
            <person name="Manabe T."/>
            <person name="Gomi K."/>
            <person name="Tabuchi M."/>
            <person name="Akimitsu K."/>
            <person name="Kataoka I."/>
        </authorList>
    </citation>
    <scope>NUCLEOTIDE SEQUENCE [LARGE SCALE GENOMIC DNA]</scope>
    <source>
        <strain evidence="2">cv. Fuchu</strain>
    </source>
</reference>
<sequence>MAFDSSNFCEGDTGEYYGTSYSTSYDIVPFQDSISHSSYEFSEPRSIEYNSTAYSDAYDQPFSDSKLSYSTYGALSRSSLNMI</sequence>
<evidence type="ECO:0000313" key="2">
    <source>
        <dbReference type="Proteomes" id="UP000585474"/>
    </source>
</evidence>
<accession>A0A7J0EZW5</accession>
<gene>
    <name evidence="1" type="ORF">Acr_08g0001520</name>
</gene>
<dbReference type="AlphaFoldDB" id="A0A7J0EZW5"/>
<dbReference type="EMBL" id="BJWL01000008">
    <property type="protein sequence ID" value="GFY91756.1"/>
    <property type="molecule type" value="Genomic_DNA"/>
</dbReference>
<proteinExistence type="predicted"/>
<protein>
    <submittedName>
        <fullName evidence="1">Uncharacterized protein</fullName>
    </submittedName>
</protein>
<evidence type="ECO:0000313" key="1">
    <source>
        <dbReference type="EMBL" id="GFY91756.1"/>
    </source>
</evidence>
<name>A0A7J0EZW5_9ERIC</name>
<comment type="caution">
    <text evidence="1">The sequence shown here is derived from an EMBL/GenBank/DDBJ whole genome shotgun (WGS) entry which is preliminary data.</text>
</comment>
<organism evidence="1 2">
    <name type="scientific">Actinidia rufa</name>
    <dbReference type="NCBI Taxonomy" id="165716"/>
    <lineage>
        <taxon>Eukaryota</taxon>
        <taxon>Viridiplantae</taxon>
        <taxon>Streptophyta</taxon>
        <taxon>Embryophyta</taxon>
        <taxon>Tracheophyta</taxon>
        <taxon>Spermatophyta</taxon>
        <taxon>Magnoliopsida</taxon>
        <taxon>eudicotyledons</taxon>
        <taxon>Gunneridae</taxon>
        <taxon>Pentapetalae</taxon>
        <taxon>asterids</taxon>
        <taxon>Ericales</taxon>
        <taxon>Actinidiaceae</taxon>
        <taxon>Actinidia</taxon>
    </lineage>
</organism>